<sequence length="113" mass="13166">MEDKKKGIKETLTSTCQEVFGHNKLHHKEQIYMETLNKIQERKNKKSTINNSQTRTKEVDALAGYTESNKKDELRETGRLHYLDEGIWFLALVNDQPRREPIKFAIGDAGNYI</sequence>
<evidence type="ECO:0000313" key="3">
    <source>
        <dbReference type="Proteomes" id="UP000277204"/>
    </source>
</evidence>
<reference evidence="2 3" key="1">
    <citation type="submission" date="2018-11" db="EMBL/GenBank/DDBJ databases">
        <authorList>
            <consortium name="Pathogen Informatics"/>
        </authorList>
    </citation>
    <scope>NUCLEOTIDE SEQUENCE [LARGE SCALE GENOMIC DNA]</scope>
    <source>
        <strain evidence="2 3">Zambia</strain>
    </source>
</reference>
<dbReference type="AlphaFoldDB" id="A0A183M7T0"/>
<evidence type="ECO:0000259" key="1">
    <source>
        <dbReference type="Pfam" id="PF23093"/>
    </source>
</evidence>
<accession>A0A183M7T0</accession>
<feature type="domain" description="Teneurin-1-4-like galactose-binding" evidence="1">
    <location>
        <begin position="57"/>
        <end position="104"/>
    </location>
</feature>
<organism evidence="2 3">
    <name type="scientific">Schistosoma margrebowiei</name>
    <dbReference type="NCBI Taxonomy" id="48269"/>
    <lineage>
        <taxon>Eukaryota</taxon>
        <taxon>Metazoa</taxon>
        <taxon>Spiralia</taxon>
        <taxon>Lophotrochozoa</taxon>
        <taxon>Platyhelminthes</taxon>
        <taxon>Trematoda</taxon>
        <taxon>Digenea</taxon>
        <taxon>Strigeidida</taxon>
        <taxon>Schistosomatoidea</taxon>
        <taxon>Schistosomatidae</taxon>
        <taxon>Schistosoma</taxon>
    </lineage>
</organism>
<evidence type="ECO:0000313" key="2">
    <source>
        <dbReference type="EMBL" id="VDO98648.1"/>
    </source>
</evidence>
<dbReference type="InterPro" id="IPR057629">
    <property type="entry name" value="Teneurin1-4_GBD"/>
</dbReference>
<dbReference type="EMBL" id="UZAI01007325">
    <property type="protein sequence ID" value="VDO98648.1"/>
    <property type="molecule type" value="Genomic_DNA"/>
</dbReference>
<gene>
    <name evidence="2" type="ORF">SMRZ_LOCUS12105</name>
</gene>
<dbReference type="Proteomes" id="UP000277204">
    <property type="component" value="Unassembled WGS sequence"/>
</dbReference>
<keyword evidence="3" id="KW-1185">Reference proteome</keyword>
<name>A0A183M7T0_9TREM</name>
<protein>
    <recommendedName>
        <fullName evidence="1">Teneurin-1-4-like galactose-binding domain-containing protein</fullName>
    </recommendedName>
</protein>
<proteinExistence type="predicted"/>
<dbReference type="Pfam" id="PF23093">
    <property type="entry name" value="GBD_Tenm3"/>
    <property type="match status" value="1"/>
</dbReference>